<evidence type="ECO:0000256" key="9">
    <source>
        <dbReference type="ARBA" id="ARBA00022989"/>
    </source>
</evidence>
<name>A0A9D4HD71_DREPO</name>
<dbReference type="GO" id="GO:0005509">
    <property type="term" value="F:calcium ion binding"/>
    <property type="evidence" value="ECO:0007669"/>
    <property type="project" value="InterPro"/>
</dbReference>
<dbReference type="PROSITE" id="PS00804">
    <property type="entry name" value="CALRETICULIN_2"/>
    <property type="match status" value="1"/>
</dbReference>
<comment type="caution">
    <text evidence="17">The sequence shown here is derived from an EMBL/GenBank/DDBJ whole genome shotgun (WGS) entry which is preliminary data.</text>
</comment>
<dbReference type="InterPro" id="IPR009033">
    <property type="entry name" value="Calreticulin/calnexin_P_dom_sf"/>
</dbReference>
<evidence type="ECO:0000256" key="8">
    <source>
        <dbReference type="ARBA" id="ARBA00022837"/>
    </source>
</evidence>
<dbReference type="Pfam" id="PF00262">
    <property type="entry name" value="Calreticulin"/>
    <property type="match status" value="1"/>
</dbReference>
<keyword evidence="6" id="KW-0677">Repeat</keyword>
<dbReference type="SUPFAM" id="SSF63887">
    <property type="entry name" value="P-domain of calnexin/calreticulin"/>
    <property type="match status" value="1"/>
</dbReference>
<dbReference type="Gene3D" id="2.10.250.10">
    <property type="entry name" value="Calreticulin/calnexin, P domain"/>
    <property type="match status" value="1"/>
</dbReference>
<feature type="chain" id="PRO_5039758398" description="Calnexin" evidence="15">
    <location>
        <begin position="24"/>
        <end position="604"/>
    </location>
</feature>
<evidence type="ECO:0000256" key="1">
    <source>
        <dbReference type="ARBA" id="ARBA00004115"/>
    </source>
</evidence>
<evidence type="ECO:0008006" key="19">
    <source>
        <dbReference type="Google" id="ProtNLM"/>
    </source>
</evidence>
<evidence type="ECO:0000256" key="6">
    <source>
        <dbReference type="ARBA" id="ARBA00022737"/>
    </source>
</evidence>
<dbReference type="EMBL" id="JAIWYP010000014">
    <property type="protein sequence ID" value="KAH3713652.1"/>
    <property type="molecule type" value="Genomic_DNA"/>
</dbReference>
<organism evidence="17 18">
    <name type="scientific">Dreissena polymorpha</name>
    <name type="common">Zebra mussel</name>
    <name type="synonym">Mytilus polymorpha</name>
    <dbReference type="NCBI Taxonomy" id="45954"/>
    <lineage>
        <taxon>Eukaryota</taxon>
        <taxon>Metazoa</taxon>
        <taxon>Spiralia</taxon>
        <taxon>Lophotrochozoa</taxon>
        <taxon>Mollusca</taxon>
        <taxon>Bivalvia</taxon>
        <taxon>Autobranchia</taxon>
        <taxon>Heteroconchia</taxon>
        <taxon>Euheterodonta</taxon>
        <taxon>Imparidentia</taxon>
        <taxon>Neoheterodontei</taxon>
        <taxon>Myida</taxon>
        <taxon>Dreissenoidea</taxon>
        <taxon>Dreissenidae</taxon>
        <taxon>Dreissena</taxon>
    </lineage>
</organism>
<feature type="region of interest" description="Disordered" evidence="16">
    <location>
        <begin position="254"/>
        <end position="304"/>
    </location>
</feature>
<keyword evidence="4 15" id="KW-0812">Transmembrane</keyword>
<dbReference type="OrthoDB" id="1938156at2759"/>
<protein>
    <recommendedName>
        <fullName evidence="19">Calnexin</fullName>
    </recommendedName>
</protein>
<dbReference type="GO" id="GO:0051082">
    <property type="term" value="F:unfolded protein binding"/>
    <property type="evidence" value="ECO:0007669"/>
    <property type="project" value="InterPro"/>
</dbReference>
<dbReference type="AlphaFoldDB" id="A0A9D4HD71"/>
<evidence type="ECO:0000256" key="11">
    <source>
        <dbReference type="ARBA" id="ARBA00023136"/>
    </source>
</evidence>
<evidence type="ECO:0000256" key="3">
    <source>
        <dbReference type="ARBA" id="ARBA00022553"/>
    </source>
</evidence>
<dbReference type="Proteomes" id="UP000828390">
    <property type="component" value="Unassembled WGS sequence"/>
</dbReference>
<evidence type="ECO:0000256" key="15">
    <source>
        <dbReference type="RuleBase" id="RU362126"/>
    </source>
</evidence>
<dbReference type="FunFam" id="2.10.250.10:FF:000001">
    <property type="entry name" value="Calnexin homolog"/>
    <property type="match status" value="1"/>
</dbReference>
<proteinExistence type="inferred from homology"/>
<feature type="compositionally biased region" description="Basic and acidic residues" evidence="16">
    <location>
        <begin position="268"/>
        <end position="296"/>
    </location>
</feature>
<dbReference type="InterPro" id="IPR001580">
    <property type="entry name" value="Calret/calnex"/>
</dbReference>
<feature type="region of interest" description="Disordered" evidence="16">
    <location>
        <begin position="509"/>
        <end position="604"/>
    </location>
</feature>
<evidence type="ECO:0000256" key="4">
    <source>
        <dbReference type="ARBA" id="ARBA00022692"/>
    </source>
</evidence>
<feature type="disulfide bond" evidence="14">
    <location>
        <begin position="154"/>
        <end position="188"/>
    </location>
</feature>
<evidence type="ECO:0000256" key="2">
    <source>
        <dbReference type="ARBA" id="ARBA00010983"/>
    </source>
</evidence>
<accession>A0A9D4HD71</accession>
<dbReference type="GO" id="GO:0036503">
    <property type="term" value="P:ERAD pathway"/>
    <property type="evidence" value="ECO:0007669"/>
    <property type="project" value="TreeGrafter"/>
</dbReference>
<feature type="compositionally biased region" description="Basic and acidic residues" evidence="16">
    <location>
        <begin position="509"/>
        <end position="518"/>
    </location>
</feature>
<evidence type="ECO:0000256" key="13">
    <source>
        <dbReference type="ARBA" id="ARBA00023186"/>
    </source>
</evidence>
<evidence type="ECO:0000256" key="7">
    <source>
        <dbReference type="ARBA" id="ARBA00022824"/>
    </source>
</evidence>
<reference evidence="17" key="1">
    <citation type="journal article" date="2019" name="bioRxiv">
        <title>The Genome of the Zebra Mussel, Dreissena polymorpha: A Resource for Invasive Species Research.</title>
        <authorList>
            <person name="McCartney M.A."/>
            <person name="Auch B."/>
            <person name="Kono T."/>
            <person name="Mallez S."/>
            <person name="Zhang Y."/>
            <person name="Obille A."/>
            <person name="Becker A."/>
            <person name="Abrahante J.E."/>
            <person name="Garbe J."/>
            <person name="Badalamenti J.P."/>
            <person name="Herman A."/>
            <person name="Mangelson H."/>
            <person name="Liachko I."/>
            <person name="Sullivan S."/>
            <person name="Sone E.D."/>
            <person name="Koren S."/>
            <person name="Silverstein K.A.T."/>
            <person name="Beckman K.B."/>
            <person name="Gohl D.M."/>
        </authorList>
    </citation>
    <scope>NUCLEOTIDE SEQUENCE</scope>
    <source>
        <strain evidence="17">Duluth1</strain>
        <tissue evidence="17">Whole animal</tissue>
    </source>
</reference>
<feature type="compositionally biased region" description="Acidic residues" evidence="16">
    <location>
        <begin position="558"/>
        <end position="584"/>
    </location>
</feature>
<feature type="signal peptide" evidence="15">
    <location>
        <begin position="1"/>
        <end position="23"/>
    </location>
</feature>
<dbReference type="SUPFAM" id="SSF49899">
    <property type="entry name" value="Concanavalin A-like lectins/glucanases"/>
    <property type="match status" value="1"/>
</dbReference>
<feature type="compositionally biased region" description="Acidic residues" evidence="16">
    <location>
        <begin position="519"/>
        <end position="531"/>
    </location>
</feature>
<feature type="transmembrane region" description="Helical" evidence="15">
    <location>
        <begin position="477"/>
        <end position="498"/>
    </location>
</feature>
<keyword evidence="11 15" id="KW-0472">Membrane</keyword>
<evidence type="ECO:0000256" key="10">
    <source>
        <dbReference type="ARBA" id="ARBA00022990"/>
    </source>
</evidence>
<keyword evidence="3" id="KW-0597">Phosphoprotein</keyword>
<keyword evidence="7 15" id="KW-0256">Endoplasmic reticulum</keyword>
<dbReference type="Gene3D" id="2.60.120.200">
    <property type="match status" value="1"/>
</dbReference>
<feature type="compositionally biased region" description="Basic residues" evidence="16">
    <location>
        <begin position="594"/>
        <end position="604"/>
    </location>
</feature>
<dbReference type="InterPro" id="IPR013320">
    <property type="entry name" value="ConA-like_dom_sf"/>
</dbReference>
<dbReference type="PROSITE" id="PS00803">
    <property type="entry name" value="CALRETICULIN_1"/>
    <property type="match status" value="1"/>
</dbReference>
<dbReference type="GO" id="GO:0006457">
    <property type="term" value="P:protein folding"/>
    <property type="evidence" value="ECO:0007669"/>
    <property type="project" value="InterPro"/>
</dbReference>
<keyword evidence="13 15" id="KW-0143">Chaperone</keyword>
<comment type="similarity">
    <text evidence="2 15">Belongs to the calreticulin family.</text>
</comment>
<evidence type="ECO:0000313" key="17">
    <source>
        <dbReference type="EMBL" id="KAH3713652.1"/>
    </source>
</evidence>
<evidence type="ECO:0000256" key="5">
    <source>
        <dbReference type="ARBA" id="ARBA00022729"/>
    </source>
</evidence>
<keyword evidence="12 14" id="KW-1015">Disulfide bond</keyword>
<keyword evidence="8" id="KW-0106">Calcium</keyword>
<dbReference type="InterPro" id="IPR018124">
    <property type="entry name" value="Calret/calnex_CS"/>
</dbReference>
<comment type="subcellular location">
    <subcellularLocation>
        <location evidence="1">Endoplasmic reticulum membrane</location>
        <topology evidence="1">Single-pass type I membrane protein</topology>
    </subcellularLocation>
</comment>
<keyword evidence="5 15" id="KW-0732">Signal</keyword>
<dbReference type="PRINTS" id="PR00626">
    <property type="entry name" value="CALRETICULIN"/>
</dbReference>
<keyword evidence="9 15" id="KW-1133">Transmembrane helix</keyword>
<reference evidence="17" key="2">
    <citation type="submission" date="2020-11" db="EMBL/GenBank/DDBJ databases">
        <authorList>
            <person name="McCartney M.A."/>
            <person name="Auch B."/>
            <person name="Kono T."/>
            <person name="Mallez S."/>
            <person name="Becker A."/>
            <person name="Gohl D.M."/>
            <person name="Silverstein K.A.T."/>
            <person name="Koren S."/>
            <person name="Bechman K.B."/>
            <person name="Herman A."/>
            <person name="Abrahante J.E."/>
            <person name="Garbe J."/>
        </authorList>
    </citation>
    <scope>NUCLEOTIDE SEQUENCE</scope>
    <source>
        <strain evidence="17">Duluth1</strain>
        <tissue evidence="17">Whole animal</tissue>
    </source>
</reference>
<evidence type="ECO:0000313" key="18">
    <source>
        <dbReference type="Proteomes" id="UP000828390"/>
    </source>
</evidence>
<keyword evidence="10" id="KW-0007">Acetylation</keyword>
<dbReference type="GO" id="GO:0005789">
    <property type="term" value="C:endoplasmic reticulum membrane"/>
    <property type="evidence" value="ECO:0007669"/>
    <property type="project" value="UniProtKB-SubCell"/>
</dbReference>
<evidence type="ECO:0000256" key="14">
    <source>
        <dbReference type="PIRSR" id="PIRSR601580-3"/>
    </source>
</evidence>
<dbReference type="PANTHER" id="PTHR11073">
    <property type="entry name" value="CALRETICULIN AND CALNEXIN"/>
    <property type="match status" value="1"/>
</dbReference>
<dbReference type="FunFam" id="2.60.120.200:FF:000430">
    <property type="entry name" value="Si:ch211-274f20.2"/>
    <property type="match status" value="1"/>
</dbReference>
<evidence type="ECO:0000256" key="16">
    <source>
        <dbReference type="SAM" id="MobiDB-lite"/>
    </source>
</evidence>
<gene>
    <name evidence="17" type="ORF">DPMN_073449</name>
</gene>
<dbReference type="PANTHER" id="PTHR11073:SF1">
    <property type="entry name" value="CALNEXIN 14D-RELATED"/>
    <property type="match status" value="1"/>
</dbReference>
<sequence length="604" mass="68300">MRLFQLGLALVLGILLVSFGVQAEFDDDDNLEDGVVEDEPVPGPVTVEKQRYQAPSLQKKPFFAESFDSEEDFKKKWTSSQAKKDNIEEELAKYDGKWSLEEPKDSALIGDLGLVLKTKAKHHAVASKLDRPFEFKGKPFIVSYDVKFQNGIDCGGAYVKLLTKTDKFELKSFHDKTPYTVMFGPDKCGLDHKLHFIFRHKNPKTGEFEEKHAKKPSANLDKYFTDKKTHLYTLVVNPDNTFEVLIDNSVVNSGSLLQDVNPPVNPPKEIDDPNDKKPADWDENEKIADPNAKKPDDWDEDQPMEIPDTAAVKPAGWLDDEEALIPDPDAQRPKDWDEEMDGEWEAPLIDNPVCKDAPGCGEWTRPNIPNPLYKGKWRPAMIDNPNYQGEWKPQRIANPNYFEDLEPYKMSSIGALGLELWSMTDEIVFDNFIITDDREEHSVWVQQTWERKRAAEQATTGGGVWSTLMGAAEERPWLYAVYVVVCLLPIVLLSICLCPRSGPIKQEDLDAARKKTDEASPDDDAKEEQENVTEPTDPGAAGDATGKTRGKKSKAALEQEEEEEEAEEEADVSQGSQEEEEEEVAQSKSDSPRRSPRKRRTRKD</sequence>
<keyword evidence="18" id="KW-1185">Reference proteome</keyword>
<evidence type="ECO:0000256" key="12">
    <source>
        <dbReference type="ARBA" id="ARBA00023157"/>
    </source>
</evidence>